<dbReference type="Proteomes" id="UP001157109">
    <property type="component" value="Unassembled WGS sequence"/>
</dbReference>
<gene>
    <name evidence="2" type="ORF">GCM10025862_41550</name>
</gene>
<dbReference type="EMBL" id="BSUJ01000006">
    <property type="protein sequence ID" value="GMA22132.1"/>
    <property type="molecule type" value="Genomic_DNA"/>
</dbReference>
<organism evidence="2 3">
    <name type="scientific">Arsenicicoccus piscis</name>
    <dbReference type="NCBI Taxonomy" id="673954"/>
    <lineage>
        <taxon>Bacteria</taxon>
        <taxon>Bacillati</taxon>
        <taxon>Actinomycetota</taxon>
        <taxon>Actinomycetes</taxon>
        <taxon>Micrococcales</taxon>
        <taxon>Intrasporangiaceae</taxon>
        <taxon>Arsenicicoccus</taxon>
    </lineage>
</organism>
<reference evidence="3" key="1">
    <citation type="journal article" date="2019" name="Int. J. Syst. Evol. Microbiol.">
        <title>The Global Catalogue of Microorganisms (GCM) 10K type strain sequencing project: providing services to taxonomists for standard genome sequencing and annotation.</title>
        <authorList>
            <consortium name="The Broad Institute Genomics Platform"/>
            <consortium name="The Broad Institute Genome Sequencing Center for Infectious Disease"/>
            <person name="Wu L."/>
            <person name="Ma J."/>
        </authorList>
    </citation>
    <scope>NUCLEOTIDE SEQUENCE [LARGE SCALE GENOMIC DNA]</scope>
    <source>
        <strain evidence="3">NBRC 105830</strain>
    </source>
</reference>
<sequence length="46" mass="5038">MTTVSSYRPNTGRTVELLLLVLVTGIIMLAYANVGLAQTGRCRPTW</sequence>
<protein>
    <submittedName>
        <fullName evidence="2">Uncharacterized protein</fullName>
    </submittedName>
</protein>
<evidence type="ECO:0000313" key="3">
    <source>
        <dbReference type="Proteomes" id="UP001157109"/>
    </source>
</evidence>
<accession>A0ABQ6HVG0</accession>
<keyword evidence="3" id="KW-1185">Reference proteome</keyword>
<comment type="caution">
    <text evidence="2">The sequence shown here is derived from an EMBL/GenBank/DDBJ whole genome shotgun (WGS) entry which is preliminary data.</text>
</comment>
<evidence type="ECO:0000256" key="1">
    <source>
        <dbReference type="SAM" id="Phobius"/>
    </source>
</evidence>
<keyword evidence="1" id="KW-0812">Transmembrane</keyword>
<keyword evidence="1" id="KW-1133">Transmembrane helix</keyword>
<keyword evidence="1" id="KW-0472">Membrane</keyword>
<name>A0ABQ6HVG0_9MICO</name>
<proteinExistence type="predicted"/>
<feature type="transmembrane region" description="Helical" evidence="1">
    <location>
        <begin position="17"/>
        <end position="36"/>
    </location>
</feature>
<evidence type="ECO:0000313" key="2">
    <source>
        <dbReference type="EMBL" id="GMA22132.1"/>
    </source>
</evidence>